<reference evidence="1" key="2">
    <citation type="submission" date="2017-11" db="EMBL/GenBank/DDBJ databases">
        <title>Coralsnake Venomics: Analyses of Venom Gland Transcriptomes and Proteomes of Six Brazilian Taxa.</title>
        <authorList>
            <person name="Aird S.D."/>
            <person name="Jorge da Silva N."/>
            <person name="Qiu L."/>
            <person name="Villar-Briones A."/>
            <person name="Aparecida-Saddi V."/>
            <person name="Campos-Telles M.P."/>
            <person name="Grau M."/>
            <person name="Mikheyev A.S."/>
        </authorList>
    </citation>
    <scope>NUCLEOTIDE SEQUENCE</scope>
    <source>
        <tissue evidence="1">Venom_gland</tissue>
    </source>
</reference>
<dbReference type="AlphaFoldDB" id="A0A2D4EWS7"/>
<proteinExistence type="predicted"/>
<dbReference type="EMBL" id="IACJ01033049">
    <property type="protein sequence ID" value="LAA39699.1"/>
    <property type="molecule type" value="Transcribed_RNA"/>
</dbReference>
<accession>A0A2D4EWS7</accession>
<organism evidence="1">
    <name type="scientific">Micrurus corallinus</name>
    <name type="common">Brazilian coral snake</name>
    <dbReference type="NCBI Taxonomy" id="54390"/>
    <lineage>
        <taxon>Eukaryota</taxon>
        <taxon>Metazoa</taxon>
        <taxon>Chordata</taxon>
        <taxon>Craniata</taxon>
        <taxon>Vertebrata</taxon>
        <taxon>Euteleostomi</taxon>
        <taxon>Lepidosauria</taxon>
        <taxon>Squamata</taxon>
        <taxon>Bifurcata</taxon>
        <taxon>Unidentata</taxon>
        <taxon>Episquamata</taxon>
        <taxon>Toxicofera</taxon>
        <taxon>Serpentes</taxon>
        <taxon>Colubroidea</taxon>
        <taxon>Elapidae</taxon>
        <taxon>Elapinae</taxon>
        <taxon>Micrurus</taxon>
    </lineage>
</organism>
<sequence length="114" mass="13475">MEDSCHFRCGYQRLLQEDWLWTRRALYDEKAGLTFSEEHLRLWICTVRPEQNGDAMALLQTLSELAKQGPFKSLDIKEDSLEYQIQIHPMNFLALPQQAEKRVDHYFIAAIVIY</sequence>
<name>A0A2D4EWS7_MICCO</name>
<evidence type="ECO:0000313" key="1">
    <source>
        <dbReference type="EMBL" id="LAA39699.1"/>
    </source>
</evidence>
<protein>
    <submittedName>
        <fullName evidence="1">Uncharacterized protein</fullName>
    </submittedName>
</protein>
<reference evidence="1" key="1">
    <citation type="submission" date="2017-07" db="EMBL/GenBank/DDBJ databases">
        <authorList>
            <person name="Mikheyev A."/>
            <person name="Grau M."/>
        </authorList>
    </citation>
    <scope>NUCLEOTIDE SEQUENCE</scope>
    <source>
        <tissue evidence="1">Venom_gland</tissue>
    </source>
</reference>